<dbReference type="Pfam" id="PF02525">
    <property type="entry name" value="Flavodoxin_2"/>
    <property type="match status" value="1"/>
</dbReference>
<proteinExistence type="predicted"/>
<dbReference type="RefSeq" id="WP_369329356.1">
    <property type="nucleotide sequence ID" value="NZ_JAULBC010000003.1"/>
</dbReference>
<feature type="domain" description="Flavodoxin-like fold" evidence="1">
    <location>
        <begin position="12"/>
        <end position="78"/>
    </location>
</feature>
<evidence type="ECO:0000259" key="1">
    <source>
        <dbReference type="Pfam" id="PF02525"/>
    </source>
</evidence>
<gene>
    <name evidence="2" type="ORF">QTN47_10615</name>
</gene>
<dbReference type="SUPFAM" id="SSF52218">
    <property type="entry name" value="Flavoproteins"/>
    <property type="match status" value="1"/>
</dbReference>
<dbReference type="InterPro" id="IPR029039">
    <property type="entry name" value="Flavoprotein-like_sf"/>
</dbReference>
<dbReference type="Proteomes" id="UP001560573">
    <property type="component" value="Unassembled WGS sequence"/>
</dbReference>
<comment type="caution">
    <text evidence="2">The sequence shown here is derived from an EMBL/GenBank/DDBJ whole genome shotgun (WGS) entry which is preliminary data.</text>
</comment>
<dbReference type="PANTHER" id="PTHR43741:SF2">
    <property type="entry name" value="FMN-DEPENDENT NADH:QUINONE OXIDOREDUCTASE"/>
    <property type="match status" value="1"/>
</dbReference>
<protein>
    <submittedName>
        <fullName evidence="2">NAD(P)H-dependent oxidoreductase</fullName>
    </submittedName>
</protein>
<evidence type="ECO:0000313" key="3">
    <source>
        <dbReference type="Proteomes" id="UP001560573"/>
    </source>
</evidence>
<sequence length="82" mass="9069">MIAALAKPAELRTEVEANELKISDQFIAEIKAADVIVLGTPMFNWSIPSALNAYLDQVIRANETVKMRPDDPQKLLQGFIKG</sequence>
<dbReference type="Gene3D" id="3.40.50.360">
    <property type="match status" value="1"/>
</dbReference>
<organism evidence="2 3">
    <name type="scientific">Danxiaibacter flavus</name>
    <dbReference type="NCBI Taxonomy" id="3049108"/>
    <lineage>
        <taxon>Bacteria</taxon>
        <taxon>Pseudomonadati</taxon>
        <taxon>Bacteroidota</taxon>
        <taxon>Chitinophagia</taxon>
        <taxon>Chitinophagales</taxon>
        <taxon>Chitinophagaceae</taxon>
        <taxon>Danxiaibacter</taxon>
    </lineage>
</organism>
<keyword evidence="3" id="KW-1185">Reference proteome</keyword>
<dbReference type="InterPro" id="IPR050104">
    <property type="entry name" value="FMN-dep_NADH:Q_OxRdtase_AzoR1"/>
</dbReference>
<accession>A0ABV3ZEE4</accession>
<dbReference type="PANTHER" id="PTHR43741">
    <property type="entry name" value="FMN-DEPENDENT NADH-AZOREDUCTASE 1"/>
    <property type="match status" value="1"/>
</dbReference>
<name>A0ABV3ZEE4_9BACT</name>
<reference evidence="2 3" key="1">
    <citation type="submission" date="2023-07" db="EMBL/GenBank/DDBJ databases">
        <authorList>
            <person name="Lian W.-H."/>
        </authorList>
    </citation>
    <scope>NUCLEOTIDE SEQUENCE [LARGE SCALE GENOMIC DNA]</scope>
    <source>
        <strain evidence="2 3">SYSU DXS3180</strain>
    </source>
</reference>
<dbReference type="InterPro" id="IPR003680">
    <property type="entry name" value="Flavodoxin_fold"/>
</dbReference>
<evidence type="ECO:0000313" key="2">
    <source>
        <dbReference type="EMBL" id="MEX6687950.1"/>
    </source>
</evidence>
<dbReference type="EMBL" id="JAULBC010000003">
    <property type="protein sequence ID" value="MEX6687950.1"/>
    <property type="molecule type" value="Genomic_DNA"/>
</dbReference>